<protein>
    <submittedName>
        <fullName evidence="4">RHOU</fullName>
    </submittedName>
</protein>
<evidence type="ECO:0000256" key="1">
    <source>
        <dbReference type="ARBA" id="ARBA00022741"/>
    </source>
</evidence>
<keyword evidence="2" id="KW-0342">GTP-binding</keyword>
<gene>
    <name evidence="4" type="ORF">EB796_018566</name>
</gene>
<accession>A0A7J7JBX7</accession>
<dbReference type="GO" id="GO:0003924">
    <property type="term" value="F:GTPase activity"/>
    <property type="evidence" value="ECO:0007669"/>
    <property type="project" value="InterPro"/>
</dbReference>
<dbReference type="InterPro" id="IPR001806">
    <property type="entry name" value="Small_GTPase"/>
</dbReference>
<keyword evidence="5" id="KW-1185">Reference proteome</keyword>
<dbReference type="PROSITE" id="PS51257">
    <property type="entry name" value="PROKAR_LIPOPROTEIN"/>
    <property type="match status" value="1"/>
</dbReference>
<organism evidence="4 5">
    <name type="scientific">Bugula neritina</name>
    <name type="common">Brown bryozoan</name>
    <name type="synonym">Sertularia neritina</name>
    <dbReference type="NCBI Taxonomy" id="10212"/>
    <lineage>
        <taxon>Eukaryota</taxon>
        <taxon>Metazoa</taxon>
        <taxon>Spiralia</taxon>
        <taxon>Lophotrochozoa</taxon>
        <taxon>Bryozoa</taxon>
        <taxon>Gymnolaemata</taxon>
        <taxon>Cheilostomatida</taxon>
        <taxon>Flustrina</taxon>
        <taxon>Buguloidea</taxon>
        <taxon>Bugulidae</taxon>
        <taxon>Bugula</taxon>
    </lineage>
</organism>
<dbReference type="SMART" id="SM00174">
    <property type="entry name" value="RHO"/>
    <property type="match status" value="1"/>
</dbReference>
<proteinExistence type="predicted"/>
<evidence type="ECO:0000313" key="5">
    <source>
        <dbReference type="Proteomes" id="UP000593567"/>
    </source>
</evidence>
<dbReference type="SUPFAM" id="SSF52540">
    <property type="entry name" value="P-loop containing nucleoside triphosphate hydrolases"/>
    <property type="match status" value="1"/>
</dbReference>
<sequence>MNKSVLVCHALQPLVLNLVLIILFFGCLHCKLWWCPQVKSGAGRVKDDFDSLRPLCYPGTDVFLLCYSVVSPTSFHNITEKWIPELKQYAPKIPIILVGTQTDLRNDVRVLVELHRYNESPVTSSMGRQLADRIGAVSYIECSSLTQTKLKEVFDLAIMTGMDKQRFHFRHQIVSNKPKRHRGLKSLLSCFGGRTH</sequence>
<dbReference type="GO" id="GO:0007264">
    <property type="term" value="P:small GTPase-mediated signal transduction"/>
    <property type="evidence" value="ECO:0007669"/>
    <property type="project" value="InterPro"/>
</dbReference>
<name>A0A7J7JBX7_BUGNE</name>
<dbReference type="PROSITE" id="PS51419">
    <property type="entry name" value="RAB"/>
    <property type="match status" value="1"/>
</dbReference>
<dbReference type="Gene3D" id="3.40.50.300">
    <property type="entry name" value="P-loop containing nucleotide triphosphate hydrolases"/>
    <property type="match status" value="1"/>
</dbReference>
<dbReference type="Pfam" id="PF00071">
    <property type="entry name" value="Ras"/>
    <property type="match status" value="1"/>
</dbReference>
<dbReference type="PANTHER" id="PTHR24072">
    <property type="entry name" value="RHO FAMILY GTPASE"/>
    <property type="match status" value="1"/>
</dbReference>
<keyword evidence="1" id="KW-0547">Nucleotide-binding</keyword>
<dbReference type="Proteomes" id="UP000593567">
    <property type="component" value="Unassembled WGS sequence"/>
</dbReference>
<dbReference type="InterPro" id="IPR003578">
    <property type="entry name" value="Small_GTPase_Rho"/>
</dbReference>
<dbReference type="EMBL" id="VXIV02002758">
    <property type="protein sequence ID" value="KAF6023144.1"/>
    <property type="molecule type" value="Genomic_DNA"/>
</dbReference>
<feature type="transmembrane region" description="Helical" evidence="3">
    <location>
        <begin position="14"/>
        <end position="34"/>
    </location>
</feature>
<evidence type="ECO:0000256" key="2">
    <source>
        <dbReference type="ARBA" id="ARBA00023134"/>
    </source>
</evidence>
<keyword evidence="3" id="KW-1133">Transmembrane helix</keyword>
<dbReference type="OrthoDB" id="8830751at2759"/>
<dbReference type="SMART" id="SM00175">
    <property type="entry name" value="RAB"/>
    <property type="match status" value="1"/>
</dbReference>
<dbReference type="PROSITE" id="PS51421">
    <property type="entry name" value="RAS"/>
    <property type="match status" value="1"/>
</dbReference>
<reference evidence="4" key="1">
    <citation type="submission" date="2020-06" db="EMBL/GenBank/DDBJ databases">
        <title>Draft genome of Bugula neritina, a colonial animal packing powerful symbionts and potential medicines.</title>
        <authorList>
            <person name="Rayko M."/>
        </authorList>
    </citation>
    <scope>NUCLEOTIDE SEQUENCE [LARGE SCALE GENOMIC DNA]</scope>
    <source>
        <strain evidence="4">Kwan_BN1</strain>
    </source>
</reference>
<dbReference type="InterPro" id="IPR027417">
    <property type="entry name" value="P-loop_NTPase"/>
</dbReference>
<evidence type="ECO:0000313" key="4">
    <source>
        <dbReference type="EMBL" id="KAF6023144.1"/>
    </source>
</evidence>
<keyword evidence="3" id="KW-0472">Membrane</keyword>
<dbReference type="AlphaFoldDB" id="A0A7J7JBX7"/>
<dbReference type="PROSITE" id="PS51420">
    <property type="entry name" value="RHO"/>
    <property type="match status" value="1"/>
</dbReference>
<dbReference type="GO" id="GO:0005525">
    <property type="term" value="F:GTP binding"/>
    <property type="evidence" value="ECO:0007669"/>
    <property type="project" value="UniProtKB-KW"/>
</dbReference>
<comment type="caution">
    <text evidence="4">The sequence shown here is derived from an EMBL/GenBank/DDBJ whole genome shotgun (WGS) entry which is preliminary data.</text>
</comment>
<evidence type="ECO:0000256" key="3">
    <source>
        <dbReference type="SAM" id="Phobius"/>
    </source>
</evidence>
<keyword evidence="3" id="KW-0812">Transmembrane</keyword>